<dbReference type="InterPro" id="IPR059115">
    <property type="entry name" value="Rib"/>
</dbReference>
<feature type="compositionally biased region" description="Basic and acidic residues" evidence="2">
    <location>
        <begin position="82"/>
        <end position="91"/>
    </location>
</feature>
<dbReference type="SUPFAM" id="SSF103647">
    <property type="entry name" value="TSP type-3 repeat"/>
    <property type="match status" value="1"/>
</dbReference>
<dbReference type="NCBIfam" id="NF038186">
    <property type="entry name" value="YPDG_rpt"/>
    <property type="match status" value="1"/>
</dbReference>
<feature type="compositionally biased region" description="Basic and acidic residues" evidence="2">
    <location>
        <begin position="919"/>
        <end position="929"/>
    </location>
</feature>
<dbReference type="Pfam" id="PF18957">
    <property type="entry name" value="RibLong"/>
    <property type="match status" value="1"/>
</dbReference>
<feature type="compositionally biased region" description="Acidic residues" evidence="2">
    <location>
        <begin position="1057"/>
        <end position="1066"/>
    </location>
</feature>
<feature type="region of interest" description="Disordered" evidence="2">
    <location>
        <begin position="197"/>
        <end position="220"/>
    </location>
</feature>
<feature type="compositionally biased region" description="Basic and acidic residues" evidence="2">
    <location>
        <begin position="2157"/>
        <end position="2184"/>
    </location>
</feature>
<dbReference type="Proteomes" id="UP000595276">
    <property type="component" value="Chromosome"/>
</dbReference>
<feature type="compositionally biased region" description="Basic and acidic residues" evidence="2">
    <location>
        <begin position="2087"/>
        <end position="2129"/>
    </location>
</feature>
<dbReference type="KEGG" id="avg:I6H45_07335"/>
<feature type="domain" description="Atypical Rib" evidence="5">
    <location>
        <begin position="1660"/>
        <end position="1723"/>
    </location>
</feature>
<dbReference type="Pfam" id="PF18938">
    <property type="entry name" value="aRib"/>
    <property type="match status" value="2"/>
</dbReference>
<dbReference type="InterPro" id="IPR028974">
    <property type="entry name" value="TSP_type-3_rpt"/>
</dbReference>
<proteinExistence type="predicted"/>
<dbReference type="GO" id="GO:0005509">
    <property type="term" value="F:calcium ion binding"/>
    <property type="evidence" value="ECO:0007669"/>
    <property type="project" value="InterPro"/>
</dbReference>
<feature type="compositionally biased region" description="Basic and acidic residues" evidence="2">
    <location>
        <begin position="1779"/>
        <end position="1802"/>
    </location>
</feature>
<dbReference type="InterPro" id="IPR044024">
    <property type="entry name" value="aRib"/>
</dbReference>
<feature type="compositionally biased region" description="Basic and acidic residues" evidence="2">
    <location>
        <begin position="1824"/>
        <end position="1848"/>
    </location>
</feature>
<feature type="region of interest" description="Disordered" evidence="2">
    <location>
        <begin position="1409"/>
        <end position="1454"/>
    </location>
</feature>
<feature type="region of interest" description="Disordered" evidence="2">
    <location>
        <begin position="49"/>
        <end position="91"/>
    </location>
</feature>
<dbReference type="NCBIfam" id="NF033510">
    <property type="entry name" value="Ca_tandemer"/>
    <property type="match status" value="2"/>
</dbReference>
<feature type="region of interest" description="Disordered" evidence="2">
    <location>
        <begin position="1032"/>
        <end position="1081"/>
    </location>
</feature>
<evidence type="ECO:0000259" key="4">
    <source>
        <dbReference type="Pfam" id="PF17936"/>
    </source>
</evidence>
<dbReference type="Pfam" id="PF08428">
    <property type="entry name" value="Rib"/>
    <property type="match status" value="2"/>
</dbReference>
<dbReference type="NCBIfam" id="TIGR02331">
    <property type="entry name" value="rib_alpha"/>
    <property type="match status" value="1"/>
</dbReference>
<feature type="domain" description="Bacterial Ig" evidence="4">
    <location>
        <begin position="1730"/>
        <end position="1805"/>
    </location>
</feature>
<gene>
    <name evidence="7" type="ORF">I6H45_07335</name>
</gene>
<dbReference type="EMBL" id="CP066014">
    <property type="protein sequence ID" value="QQB61608.1"/>
    <property type="molecule type" value="Genomic_DNA"/>
</dbReference>
<feature type="region of interest" description="Disordered" evidence="2">
    <location>
        <begin position="1726"/>
        <end position="2209"/>
    </location>
</feature>
<evidence type="ECO:0000259" key="3">
    <source>
        <dbReference type="Pfam" id="PF08428"/>
    </source>
</evidence>
<organism evidence="7 8">
    <name type="scientific">Anaerococcus vaginalis</name>
    <dbReference type="NCBI Taxonomy" id="33037"/>
    <lineage>
        <taxon>Bacteria</taxon>
        <taxon>Bacillati</taxon>
        <taxon>Bacillota</taxon>
        <taxon>Tissierellia</taxon>
        <taxon>Tissierellales</taxon>
        <taxon>Peptoniphilaceae</taxon>
        <taxon>Anaerococcus</taxon>
    </lineage>
</organism>
<feature type="compositionally biased region" description="Polar residues" evidence="2">
    <location>
        <begin position="1726"/>
        <end position="1745"/>
    </location>
</feature>
<keyword evidence="1" id="KW-0732">Signal</keyword>
<feature type="compositionally biased region" description="Basic and acidic residues" evidence="2">
    <location>
        <begin position="1165"/>
        <end position="1190"/>
    </location>
</feature>
<feature type="region of interest" description="Disordered" evidence="2">
    <location>
        <begin position="1165"/>
        <end position="1211"/>
    </location>
</feature>
<dbReference type="InterPro" id="IPR013783">
    <property type="entry name" value="Ig-like_fold"/>
</dbReference>
<dbReference type="InterPro" id="IPR044055">
    <property type="entry name" value="RibLong"/>
</dbReference>
<dbReference type="RefSeq" id="WP_198482146.1">
    <property type="nucleotide sequence ID" value="NZ_CP066014.1"/>
</dbReference>
<protein>
    <submittedName>
        <fullName evidence="7">YPDG domain-containing protein</fullName>
    </submittedName>
</protein>
<feature type="compositionally biased region" description="Basic and acidic residues" evidence="2">
    <location>
        <begin position="2195"/>
        <end position="2209"/>
    </location>
</feature>
<feature type="domain" description="Rib" evidence="3">
    <location>
        <begin position="1084"/>
        <end position="1149"/>
    </location>
</feature>
<feature type="domain" description="Atypical Rib" evidence="5">
    <location>
        <begin position="2188"/>
        <end position="2258"/>
    </location>
</feature>
<evidence type="ECO:0000313" key="7">
    <source>
        <dbReference type="EMBL" id="QQB61608.1"/>
    </source>
</evidence>
<name>A0A7T4F0H3_9FIRM</name>
<dbReference type="InterPro" id="IPR041498">
    <property type="entry name" value="Big_6"/>
</dbReference>
<feature type="compositionally biased region" description="Basic and acidic residues" evidence="2">
    <location>
        <begin position="1913"/>
        <end position="1937"/>
    </location>
</feature>
<feature type="domain" description="Rib" evidence="3">
    <location>
        <begin position="104"/>
        <end position="175"/>
    </location>
</feature>
<dbReference type="Gene3D" id="3.10.20.890">
    <property type="match status" value="2"/>
</dbReference>
<feature type="compositionally biased region" description="Basic and acidic residues" evidence="2">
    <location>
        <begin position="1864"/>
        <end position="1874"/>
    </location>
</feature>
<feature type="compositionally biased region" description="Low complexity" evidence="2">
    <location>
        <begin position="52"/>
        <end position="80"/>
    </location>
</feature>
<evidence type="ECO:0000256" key="2">
    <source>
        <dbReference type="SAM" id="MobiDB-lite"/>
    </source>
</evidence>
<feature type="compositionally biased region" description="Basic and acidic residues" evidence="2">
    <location>
        <begin position="1953"/>
        <end position="1963"/>
    </location>
</feature>
<dbReference type="GeneID" id="79022545"/>
<dbReference type="Pfam" id="PF17936">
    <property type="entry name" value="Big_6"/>
    <property type="match status" value="2"/>
</dbReference>
<feature type="compositionally biased region" description="Basic and acidic residues" evidence="2">
    <location>
        <begin position="1411"/>
        <end position="1430"/>
    </location>
</feature>
<feature type="region of interest" description="Disordered" evidence="2">
    <location>
        <begin position="980"/>
        <end position="1009"/>
    </location>
</feature>
<dbReference type="Gene3D" id="2.60.40.10">
    <property type="entry name" value="Immunoglobulins"/>
    <property type="match status" value="7"/>
</dbReference>
<evidence type="ECO:0000259" key="6">
    <source>
        <dbReference type="Pfam" id="PF18957"/>
    </source>
</evidence>
<evidence type="ECO:0000256" key="1">
    <source>
        <dbReference type="ARBA" id="ARBA00022729"/>
    </source>
</evidence>
<accession>A0A7T4F0H3</accession>
<evidence type="ECO:0000313" key="8">
    <source>
        <dbReference type="Proteomes" id="UP000595276"/>
    </source>
</evidence>
<feature type="compositionally biased region" description="Basic and acidic residues" evidence="2">
    <location>
        <begin position="2002"/>
        <end position="2026"/>
    </location>
</feature>
<feature type="region of interest" description="Disordered" evidence="2">
    <location>
        <begin position="918"/>
        <end position="963"/>
    </location>
</feature>
<feature type="domain" description="Long Rib" evidence="6">
    <location>
        <begin position="1157"/>
        <end position="1251"/>
    </location>
</feature>
<feature type="compositionally biased region" description="Basic and acidic residues" evidence="2">
    <location>
        <begin position="1067"/>
        <end position="1081"/>
    </location>
</feature>
<dbReference type="Pfam" id="PF05345">
    <property type="entry name" value="He_PIG"/>
    <property type="match status" value="2"/>
</dbReference>
<feature type="compositionally biased region" description="Basic and acidic residues" evidence="2">
    <location>
        <begin position="2042"/>
        <end position="2052"/>
    </location>
</feature>
<sequence>MNNSKKMTEIIEKKKELSQEKTPKYGTRKLSIGLVSCMLGFSLIIAPGSSKAAEASENETVATETNTPEENPVEEATPVANEEIKKEETKEEVVEQAQEVVAKQADTFVEKLEAIEVEEGEEIDYKQAVTNLPQDAKLDVVTPVDTKEAGEKTTSAKITFADGSVKEIQIKVNVKAVEAKEEAEDLELSENVDIQPVKAPENPKTGVRDAAPPEDTTTDADANNAVHAYVGVVNGLNIDANLSKASDNQFKPIAGVKAYFQWFETWGGKEYSSPVYTATSGADGQLHMGIKPYLAEDGKLIKFDADTTVSAGRERYRFWIDESTIPEGYQLQYITGESVIFPGSDLPITQGGSGSNTARNIHGNWKILLMEKPLEQMHKEATPTEIQQDGGYLTGTVGWDYKSGIGGIQWNQVADIDTPAKGVTVKASYLSDYALKEIYSDSTAVMMGVKKPSDIRGNGWTAEQEKKLQDWIKEQVKKDPDKWIAETVSAKTNADGKYIIQFKGTWGNLKNKDAGLKNYNYKEGDASSGQIWNRWTKEQIDRLGKVADKADNGRFDFSKAATNQVKHVNYDWLFVSIEGSENLRVMTPYNNNQYTQMSNVFGINSGWSGGGFGVGVTNAVPQILRADFAVAPAEVKFNITNYDSGKNTAKVGDVAKTSTEGLPYYGESSENFRIVWYDEDGNKVQESKASKPSSTGSLESADFDTSKVTKTTNYTAKLYRVDSSGKNAELLAQDSFTVVVEDTKKITSMYDEFEYKNPNPIKDATYSAKGLPEGLTIDPKTGDIKGVPKESGKFQVEVTTVVPDESGDITASRFYTYTVTDSPLKDGNVGKEYNTKVEPKQIDGYVFKNVTAKFIDGKAIDGLTITGDQITGTPKTKVEATQDDPNVEVTYDIYILNEKGEEVLIKKGHVDRVPLSIAEKADDTTKPEIGDLDDDDDPKTPVAPKEDENNKGPQVWANGARVTEGQKITPIKVNVKDDADKNPTVEVTGLPKGLSYNKETGKIEGTPDKLTNWADTEEERDFTVTIKAKDAAGNESTKEIQITILRDTDGDGIPDSTDPDDDNDGINDDKDQNPKKWDAKVEGKVETTVGTQPTVDQYKEKITNLPKGSKVVVKTEPDVSKAGDTEAVVTVTLPNGKEVDVTVPVTVTDTTPAEKDADKYDVKYEDAKGKAGEKTTVKPKVTDKDGKATKVPEGTKYTLGKDAPKDATIDENTGEIKYTPTEADAGNPVEIPVVVTYPDKSTDNATAKINVAKLDDIIDRTADPTKPTPAGYVRVTFEAGEGVNPLEGAKVYDVKEGTVLTADKYPTVTAKDGYENPTWSTKPGTAITKDNAKITAIATKKNEETSKKPVINDVTEGDAKISGTGVAGSDIVVMKGKDFILKTKVKDDGTWSVDVPAGKTLKKGQKIVVKQTEKDKKPATENTTVKEKAPAAKPEAPTLKANDDGSVTVTPPTDKDVDVVQITYTDENNHQGTLVATKDKDGNWKLPDGTDPSITIDPATGVVTIPANQVKDGSEVKAVAEKDGTHSDEAKVNAKNNPVTKKEITKWVQETADGRTIELKKQDGAHPDNDGKSDIEGYEFVRTDKTEDDTTITYTNVYKLLLGSKAVGLDGKELKEATIGYDKENPEEFKGYTYLFDEGENTPSDVQGKKAYLVNRIYAKNPAVVEVANPDSLTADEQNKVKEAVKTANPDLLDNQISVDNKGEVTITRGKQTAKLAPDLTVVKQGQTPAPTITQPKAGDTTVSGTAEPGATVKVTLPDGTVKETKADDQGNWSVDTPALEKDQTVKAVAQEDGKDQSDEATKTVAEADPAEATAKPEITAPKAGDKEIKGKAEPNAKVEVELPDGTKVETTADGEGNWTAKVPEGKEPKEGETVKAVATVDGKNPSEEATATTGKADPAETTAKPEITAPKAGDKEIKGKAEPNAKVEVELPDGTKVETTADGEGNWTAKVPEGKEPKEGETVKAVATVDGKNPSEEATATTGKADPAETTAKPEITAPKAGDKEIKGKAEPNAKVEVELPDGTKVETTADGEGNWTAKVPEGKEPKEGETVKAVATVDGKSPSEEATATVGKADDKGTKVGGDVKPVKPTDDKQDTGIKVENPDDDTKVTAKDEDGKDVPVEIDKDGNVIVTPGTNVDGPITVTIEDPDLPGGKVEIEVPVEGHEKGKDDNNSDKDGNKTIADKTNPTVPSKTEVKDKNNLTDEEKDKVKKAIEDANKDKFPQGTKVEIGKDGTATITYPDGSVDIIKGNDLVIQKAKAGASGSINRVNSSNTGKNVKTGVGSSATILATLAAAVSGLFASKKRKND</sequence>
<dbReference type="InterPro" id="IPR012706">
    <property type="entry name" value="Rib_alpha_Esp_rpt"/>
</dbReference>
<feature type="domain" description="Bacterial Ig" evidence="4">
    <location>
        <begin position="1348"/>
        <end position="1418"/>
    </location>
</feature>
<reference evidence="7 8" key="1">
    <citation type="submission" date="2020-12" db="EMBL/GenBank/DDBJ databases">
        <title>FDA dAtabase for Regulatory Grade micrObial Sequences (FDA-ARGOS): Supporting development and validation of Infectious Disease Dx tests.</title>
        <authorList>
            <person name="Sproer C."/>
            <person name="Gronow S."/>
            <person name="Severitt S."/>
            <person name="Schroder I."/>
            <person name="Tallon L."/>
            <person name="Sadzewicz L."/>
            <person name="Zhao X."/>
            <person name="Boylan J."/>
            <person name="Ott S."/>
            <person name="Bowen H."/>
            <person name="Vavikolanu K."/>
            <person name="Mehta A."/>
            <person name="Aluvathingal J."/>
            <person name="Nadendla S."/>
            <person name="Lowell S."/>
            <person name="Myers T."/>
            <person name="Yan Y."/>
            <person name="Sichtig H."/>
        </authorList>
    </citation>
    <scope>NUCLEOTIDE SEQUENCE [LARGE SCALE GENOMIC DNA]</scope>
    <source>
        <strain evidence="7 8">FDAARGOS_988</strain>
    </source>
</reference>
<evidence type="ECO:0000259" key="5">
    <source>
        <dbReference type="Pfam" id="PF18938"/>
    </source>
</evidence>